<evidence type="ECO:0000313" key="2">
    <source>
        <dbReference type="Proteomes" id="UP000548632"/>
    </source>
</evidence>
<dbReference type="EMBL" id="JABVCQ010000032">
    <property type="protein sequence ID" value="MBB1127005.1"/>
    <property type="molecule type" value="Genomic_DNA"/>
</dbReference>
<sequence length="153" mass="17429">MNLDDPGELDWGTPLLIQLTPEAVARVLMDTANAVHTGRETCIDDDSIISQMQAQDDSGVNTVRLVEQEFADEQEPEVIWHDWAVEVRLGQVLITGHWHVRSGATPFEWDWLARQAEMAFERACLLVGRRARRGVWVEEPEPREVPPPRASRH</sequence>
<dbReference type="Proteomes" id="UP000548632">
    <property type="component" value="Unassembled WGS sequence"/>
</dbReference>
<dbReference type="AlphaFoldDB" id="A0A839HDJ3"/>
<evidence type="ECO:0000313" key="1">
    <source>
        <dbReference type="EMBL" id="MBB1127005.1"/>
    </source>
</evidence>
<protein>
    <submittedName>
        <fullName evidence="1">Uncharacterized protein</fullName>
    </submittedName>
</protein>
<comment type="caution">
    <text evidence="1">The sequence shown here is derived from an EMBL/GenBank/DDBJ whole genome shotgun (WGS) entry which is preliminary data.</text>
</comment>
<accession>A0A839HDJ3</accession>
<organism evidence="1 2">
    <name type="scientific">Thiospirillum jenense</name>
    <dbReference type="NCBI Taxonomy" id="1653858"/>
    <lineage>
        <taxon>Bacteria</taxon>
        <taxon>Pseudomonadati</taxon>
        <taxon>Pseudomonadota</taxon>
        <taxon>Gammaproteobacteria</taxon>
        <taxon>Chromatiales</taxon>
        <taxon>Chromatiaceae</taxon>
        <taxon>Thiospirillum</taxon>
    </lineage>
</organism>
<reference evidence="1 2" key="1">
    <citation type="journal article" date="2020" name="Arch. Microbiol.">
        <title>The genome sequence of the giant phototrophic gammaproteobacterium Thiospirillum jenense gives insight into its physiological properties and phylogenetic relationships.</title>
        <authorList>
            <person name="Imhoff J.F."/>
            <person name="Meyer T.E."/>
            <person name="Kyndt J.A."/>
        </authorList>
    </citation>
    <scope>NUCLEOTIDE SEQUENCE [LARGE SCALE GENOMIC DNA]</scope>
    <source>
        <strain evidence="1 2">DSM 216</strain>
    </source>
</reference>
<gene>
    <name evidence="1" type="ORF">HUK38_12335</name>
</gene>
<proteinExistence type="predicted"/>
<keyword evidence="2" id="KW-1185">Reference proteome</keyword>
<name>A0A839HDJ3_9GAMM</name>